<keyword evidence="3" id="KW-1185">Reference proteome</keyword>
<dbReference type="EMBL" id="BAABME010024918">
    <property type="protein sequence ID" value="GAA0171137.1"/>
    <property type="molecule type" value="Genomic_DNA"/>
</dbReference>
<organism evidence="2 3">
    <name type="scientific">Lithospermum erythrorhizon</name>
    <name type="common">Purple gromwell</name>
    <name type="synonym">Lithospermum officinale var. erythrorhizon</name>
    <dbReference type="NCBI Taxonomy" id="34254"/>
    <lineage>
        <taxon>Eukaryota</taxon>
        <taxon>Viridiplantae</taxon>
        <taxon>Streptophyta</taxon>
        <taxon>Embryophyta</taxon>
        <taxon>Tracheophyta</taxon>
        <taxon>Spermatophyta</taxon>
        <taxon>Magnoliopsida</taxon>
        <taxon>eudicotyledons</taxon>
        <taxon>Gunneridae</taxon>
        <taxon>Pentapetalae</taxon>
        <taxon>asterids</taxon>
        <taxon>lamiids</taxon>
        <taxon>Boraginales</taxon>
        <taxon>Boraginaceae</taxon>
        <taxon>Boraginoideae</taxon>
        <taxon>Lithospermeae</taxon>
        <taxon>Lithospermum</taxon>
    </lineage>
</organism>
<accession>A0AAV3R817</accession>
<dbReference type="AlphaFoldDB" id="A0AAV3R817"/>
<evidence type="ECO:0000313" key="2">
    <source>
        <dbReference type="EMBL" id="GAA0171137.1"/>
    </source>
</evidence>
<reference evidence="2 3" key="1">
    <citation type="submission" date="2024-01" db="EMBL/GenBank/DDBJ databases">
        <title>The complete chloroplast genome sequence of Lithospermum erythrorhizon: insights into the phylogenetic relationship among Boraginaceae species and the maternal lineages of purple gromwells.</title>
        <authorList>
            <person name="Okada T."/>
            <person name="Watanabe K."/>
        </authorList>
    </citation>
    <scope>NUCLEOTIDE SEQUENCE [LARGE SCALE GENOMIC DNA]</scope>
</reference>
<feature type="coiled-coil region" evidence="1">
    <location>
        <begin position="2"/>
        <end position="50"/>
    </location>
</feature>
<name>A0AAV3R817_LITER</name>
<proteinExistence type="predicted"/>
<dbReference type="Proteomes" id="UP001454036">
    <property type="component" value="Unassembled WGS sequence"/>
</dbReference>
<evidence type="ECO:0000256" key="1">
    <source>
        <dbReference type="SAM" id="Coils"/>
    </source>
</evidence>
<gene>
    <name evidence="2" type="ORF">LIER_41089</name>
</gene>
<protein>
    <submittedName>
        <fullName evidence="2">Uncharacterized protein</fullName>
    </submittedName>
</protein>
<keyword evidence="1" id="KW-0175">Coiled coil</keyword>
<evidence type="ECO:0000313" key="3">
    <source>
        <dbReference type="Proteomes" id="UP001454036"/>
    </source>
</evidence>
<comment type="caution">
    <text evidence="2">The sequence shown here is derived from an EMBL/GenBank/DDBJ whole genome shotgun (WGS) entry which is preliminary data.</text>
</comment>
<sequence>MKAEFDEKRESLQRSINEAKHDAENLAGELASAKDLLKQKAEELRTISQEVATVAKMRNGLEKELTVANLL</sequence>